<dbReference type="EMBL" id="JAIWYP010000002">
    <property type="protein sequence ID" value="KAH3875574.1"/>
    <property type="molecule type" value="Genomic_DNA"/>
</dbReference>
<keyword evidence="2" id="KW-1185">Reference proteome</keyword>
<name>A0A9D4MH42_DREPO</name>
<gene>
    <name evidence="1" type="ORF">DPMN_038843</name>
</gene>
<sequence length="128" mass="14594">MCNPREITVFRSYSRMGYPGHFRLTLERRGTKIDTEVDDAFCDDGYGRKLLCSGIFVNKVKYIKLPNLLSHDRAGPLIPHAIEGELHTDVVPEMRYYCPNIRKTSPLVVTGSRSASRITLIISEACWF</sequence>
<evidence type="ECO:0000313" key="2">
    <source>
        <dbReference type="Proteomes" id="UP000828390"/>
    </source>
</evidence>
<proteinExistence type="predicted"/>
<dbReference type="Proteomes" id="UP000828390">
    <property type="component" value="Unassembled WGS sequence"/>
</dbReference>
<accession>A0A9D4MH42</accession>
<reference evidence="1" key="2">
    <citation type="submission" date="2020-11" db="EMBL/GenBank/DDBJ databases">
        <authorList>
            <person name="McCartney M.A."/>
            <person name="Auch B."/>
            <person name="Kono T."/>
            <person name="Mallez S."/>
            <person name="Becker A."/>
            <person name="Gohl D.M."/>
            <person name="Silverstein K.A.T."/>
            <person name="Koren S."/>
            <person name="Bechman K.B."/>
            <person name="Herman A."/>
            <person name="Abrahante J.E."/>
            <person name="Garbe J."/>
        </authorList>
    </citation>
    <scope>NUCLEOTIDE SEQUENCE</scope>
    <source>
        <strain evidence="1">Duluth1</strain>
        <tissue evidence="1">Whole animal</tissue>
    </source>
</reference>
<comment type="caution">
    <text evidence="1">The sequence shown here is derived from an EMBL/GenBank/DDBJ whole genome shotgun (WGS) entry which is preliminary data.</text>
</comment>
<reference evidence="1" key="1">
    <citation type="journal article" date="2019" name="bioRxiv">
        <title>The Genome of the Zebra Mussel, Dreissena polymorpha: A Resource for Invasive Species Research.</title>
        <authorList>
            <person name="McCartney M.A."/>
            <person name="Auch B."/>
            <person name="Kono T."/>
            <person name="Mallez S."/>
            <person name="Zhang Y."/>
            <person name="Obille A."/>
            <person name="Becker A."/>
            <person name="Abrahante J.E."/>
            <person name="Garbe J."/>
            <person name="Badalamenti J.P."/>
            <person name="Herman A."/>
            <person name="Mangelson H."/>
            <person name="Liachko I."/>
            <person name="Sullivan S."/>
            <person name="Sone E.D."/>
            <person name="Koren S."/>
            <person name="Silverstein K.A.T."/>
            <person name="Beckman K.B."/>
            <person name="Gohl D.M."/>
        </authorList>
    </citation>
    <scope>NUCLEOTIDE SEQUENCE</scope>
    <source>
        <strain evidence="1">Duluth1</strain>
        <tissue evidence="1">Whole animal</tissue>
    </source>
</reference>
<organism evidence="1 2">
    <name type="scientific">Dreissena polymorpha</name>
    <name type="common">Zebra mussel</name>
    <name type="synonym">Mytilus polymorpha</name>
    <dbReference type="NCBI Taxonomy" id="45954"/>
    <lineage>
        <taxon>Eukaryota</taxon>
        <taxon>Metazoa</taxon>
        <taxon>Spiralia</taxon>
        <taxon>Lophotrochozoa</taxon>
        <taxon>Mollusca</taxon>
        <taxon>Bivalvia</taxon>
        <taxon>Autobranchia</taxon>
        <taxon>Heteroconchia</taxon>
        <taxon>Euheterodonta</taxon>
        <taxon>Imparidentia</taxon>
        <taxon>Neoheterodontei</taxon>
        <taxon>Myida</taxon>
        <taxon>Dreissenoidea</taxon>
        <taxon>Dreissenidae</taxon>
        <taxon>Dreissena</taxon>
    </lineage>
</organism>
<dbReference type="AlphaFoldDB" id="A0A9D4MH42"/>
<evidence type="ECO:0000313" key="1">
    <source>
        <dbReference type="EMBL" id="KAH3875574.1"/>
    </source>
</evidence>
<protein>
    <submittedName>
        <fullName evidence="1">Uncharacterized protein</fullName>
    </submittedName>
</protein>